<sequence>MSATEEPPTGSPCWVEVPALDVQRAKAFYAEVWGWNFKPNPPGETRYTDDFIAMYTYPGEKLMGGIMKRDEACIRKTKAGVLVYLYAESIEEQVEKIKKANGKVVGETYKEGDFGLVQEFEDTEGNMCAMYTSVK</sequence>
<dbReference type="AlphaFoldDB" id="A0AA39V3L7"/>
<organism evidence="2 3">
    <name type="scientific">Cladonia borealis</name>
    <dbReference type="NCBI Taxonomy" id="184061"/>
    <lineage>
        <taxon>Eukaryota</taxon>
        <taxon>Fungi</taxon>
        <taxon>Dikarya</taxon>
        <taxon>Ascomycota</taxon>
        <taxon>Pezizomycotina</taxon>
        <taxon>Lecanoromycetes</taxon>
        <taxon>OSLEUM clade</taxon>
        <taxon>Lecanoromycetidae</taxon>
        <taxon>Lecanorales</taxon>
        <taxon>Lecanorineae</taxon>
        <taxon>Cladoniaceae</taxon>
        <taxon>Cladonia</taxon>
    </lineage>
</organism>
<name>A0AA39V3L7_9LECA</name>
<keyword evidence="3" id="KW-1185">Reference proteome</keyword>
<accession>A0AA39V3L7</accession>
<dbReference type="SUPFAM" id="SSF54593">
    <property type="entry name" value="Glyoxalase/Bleomycin resistance protein/Dihydroxybiphenyl dioxygenase"/>
    <property type="match status" value="1"/>
</dbReference>
<reference evidence="2" key="1">
    <citation type="submission" date="2023-03" db="EMBL/GenBank/DDBJ databases">
        <title>Complete genome of Cladonia borealis.</title>
        <authorList>
            <person name="Park H."/>
        </authorList>
    </citation>
    <scope>NUCLEOTIDE SEQUENCE</scope>
    <source>
        <strain evidence="2">ANT050790</strain>
    </source>
</reference>
<protein>
    <recommendedName>
        <fullName evidence="1">Glyoxalase/Bleomycin resistance-like N-terminal domain-containing protein</fullName>
    </recommendedName>
</protein>
<feature type="domain" description="Glyoxalase/Bleomycin resistance-like N-terminal" evidence="1">
    <location>
        <begin position="14"/>
        <end position="43"/>
    </location>
</feature>
<dbReference type="Pfam" id="PF22677">
    <property type="entry name" value="Ble-like_N"/>
    <property type="match status" value="1"/>
</dbReference>
<dbReference type="Gene3D" id="3.10.180.10">
    <property type="entry name" value="2,3-Dihydroxybiphenyl 1,2-Dioxygenase, domain 1"/>
    <property type="match status" value="1"/>
</dbReference>
<dbReference type="InterPro" id="IPR052164">
    <property type="entry name" value="Anthracycline_SecMetBiosynth"/>
</dbReference>
<dbReference type="EMBL" id="JAFEKC020000017">
    <property type="protein sequence ID" value="KAK0510059.1"/>
    <property type="molecule type" value="Genomic_DNA"/>
</dbReference>
<dbReference type="Proteomes" id="UP001166286">
    <property type="component" value="Unassembled WGS sequence"/>
</dbReference>
<gene>
    <name evidence="2" type="ORF">JMJ35_007453</name>
</gene>
<proteinExistence type="predicted"/>
<dbReference type="InterPro" id="IPR053863">
    <property type="entry name" value="Glyoxy/Ble-like_N"/>
</dbReference>
<evidence type="ECO:0000313" key="3">
    <source>
        <dbReference type="Proteomes" id="UP001166286"/>
    </source>
</evidence>
<comment type="caution">
    <text evidence="2">The sequence shown here is derived from an EMBL/GenBank/DDBJ whole genome shotgun (WGS) entry which is preliminary data.</text>
</comment>
<dbReference type="PANTHER" id="PTHR33993">
    <property type="entry name" value="GLYOXALASE-RELATED"/>
    <property type="match status" value="1"/>
</dbReference>
<evidence type="ECO:0000313" key="2">
    <source>
        <dbReference type="EMBL" id="KAK0510059.1"/>
    </source>
</evidence>
<dbReference type="InterPro" id="IPR029068">
    <property type="entry name" value="Glyas_Bleomycin-R_OHBP_Dase"/>
</dbReference>
<evidence type="ECO:0000259" key="1">
    <source>
        <dbReference type="Pfam" id="PF22677"/>
    </source>
</evidence>
<dbReference type="CDD" id="cd07247">
    <property type="entry name" value="SgaA_N_like"/>
    <property type="match status" value="1"/>
</dbReference>